<dbReference type="InterPro" id="IPR036397">
    <property type="entry name" value="RNaseH_sf"/>
</dbReference>
<dbReference type="GO" id="GO:0003676">
    <property type="term" value="F:nucleic acid binding"/>
    <property type="evidence" value="ECO:0007669"/>
    <property type="project" value="InterPro"/>
</dbReference>
<dbReference type="PANTHER" id="PTHR48475:SF2">
    <property type="entry name" value="RIBONUCLEASE H"/>
    <property type="match status" value="1"/>
</dbReference>
<gene>
    <name evidence="2" type="ORF">LIER_32210</name>
</gene>
<dbReference type="GO" id="GO:0004523">
    <property type="term" value="F:RNA-DNA hybrid ribonuclease activity"/>
    <property type="evidence" value="ECO:0007669"/>
    <property type="project" value="InterPro"/>
</dbReference>
<dbReference type="InterPro" id="IPR002156">
    <property type="entry name" value="RNaseH_domain"/>
</dbReference>
<proteinExistence type="predicted"/>
<dbReference type="AlphaFoldDB" id="A0AAV3RX79"/>
<protein>
    <recommendedName>
        <fullName evidence="1">RNase H type-1 domain-containing protein</fullName>
    </recommendedName>
</protein>
<comment type="caution">
    <text evidence="2">The sequence shown here is derived from an EMBL/GenBank/DDBJ whole genome shotgun (WGS) entry which is preliminary data.</text>
</comment>
<evidence type="ECO:0000259" key="1">
    <source>
        <dbReference type="Pfam" id="PF13456"/>
    </source>
</evidence>
<keyword evidence="3" id="KW-1185">Reference proteome</keyword>
<dbReference type="InterPro" id="IPR012337">
    <property type="entry name" value="RNaseH-like_sf"/>
</dbReference>
<dbReference type="Pfam" id="PF13456">
    <property type="entry name" value="RVT_3"/>
    <property type="match status" value="1"/>
</dbReference>
<dbReference type="Gene3D" id="3.30.420.10">
    <property type="entry name" value="Ribonuclease H-like superfamily/Ribonuclease H"/>
    <property type="match status" value="1"/>
</dbReference>
<dbReference type="PANTHER" id="PTHR48475">
    <property type="entry name" value="RIBONUCLEASE H"/>
    <property type="match status" value="1"/>
</dbReference>
<dbReference type="EMBL" id="BAABME010012275">
    <property type="protein sequence ID" value="GAA0184922.1"/>
    <property type="molecule type" value="Genomic_DNA"/>
</dbReference>
<dbReference type="CDD" id="cd09279">
    <property type="entry name" value="RNase_HI_like"/>
    <property type="match status" value="1"/>
</dbReference>
<dbReference type="SUPFAM" id="SSF53098">
    <property type="entry name" value="Ribonuclease H-like"/>
    <property type="match status" value="1"/>
</dbReference>
<accession>A0AAV3RX79</accession>
<feature type="domain" description="RNase H type-1" evidence="1">
    <location>
        <begin position="36"/>
        <end position="151"/>
    </location>
</feature>
<reference evidence="2 3" key="1">
    <citation type="submission" date="2024-01" db="EMBL/GenBank/DDBJ databases">
        <title>The complete chloroplast genome sequence of Lithospermum erythrorhizon: insights into the phylogenetic relationship among Boraginaceae species and the maternal lineages of purple gromwells.</title>
        <authorList>
            <person name="Okada T."/>
            <person name="Watanabe K."/>
        </authorList>
    </citation>
    <scope>NUCLEOTIDE SEQUENCE [LARGE SCALE GENOMIC DNA]</scope>
</reference>
<name>A0AAV3RX79_LITER</name>
<dbReference type="Proteomes" id="UP001454036">
    <property type="component" value="Unassembled WGS sequence"/>
</dbReference>
<organism evidence="2 3">
    <name type="scientific">Lithospermum erythrorhizon</name>
    <name type="common">Purple gromwell</name>
    <name type="synonym">Lithospermum officinale var. erythrorhizon</name>
    <dbReference type="NCBI Taxonomy" id="34254"/>
    <lineage>
        <taxon>Eukaryota</taxon>
        <taxon>Viridiplantae</taxon>
        <taxon>Streptophyta</taxon>
        <taxon>Embryophyta</taxon>
        <taxon>Tracheophyta</taxon>
        <taxon>Spermatophyta</taxon>
        <taxon>Magnoliopsida</taxon>
        <taxon>eudicotyledons</taxon>
        <taxon>Gunneridae</taxon>
        <taxon>Pentapetalae</taxon>
        <taxon>asterids</taxon>
        <taxon>lamiids</taxon>
        <taxon>Boraginales</taxon>
        <taxon>Boraginaceae</taxon>
        <taxon>Boraginoideae</taxon>
        <taxon>Lithospermeae</taxon>
        <taxon>Lithospermum</taxon>
    </lineage>
</organism>
<evidence type="ECO:0000313" key="2">
    <source>
        <dbReference type="EMBL" id="GAA0184922.1"/>
    </source>
</evidence>
<sequence length="229" mass="25899">MVKCTHGPEEEPPEFVNVIEATQEKIRLLYVGSASNPGGSGAGILLWSLKGNKIEHALRFAFTATNNEAEYETFVNGLSLANALGAYHIYIRTNSQLLVVHVKGDFKIDEAKEKLVGYLRRVRSLARLFRFCHMEHVPRERNQEADRLSQLATTGYETLLESTTVEWVAEEAFRTKEVMDNAPEGEGGPPKPWYQTIMEFLKTRVLPGDPKWVKPSCSHKKIMIRCSSF</sequence>
<evidence type="ECO:0000313" key="3">
    <source>
        <dbReference type="Proteomes" id="UP001454036"/>
    </source>
</evidence>